<accession>A3VGI5</accession>
<dbReference type="HOGENOM" id="CLU_3424798_0_0_5"/>
<protein>
    <submittedName>
        <fullName evidence="2">Uncharacterized protein</fullName>
    </submittedName>
</protein>
<dbReference type="Proteomes" id="UP000002931">
    <property type="component" value="Unassembled WGS sequence"/>
</dbReference>
<organism evidence="2 3">
    <name type="scientific">Maritimibacter alkaliphilus HTCC2654</name>
    <dbReference type="NCBI Taxonomy" id="314271"/>
    <lineage>
        <taxon>Bacteria</taxon>
        <taxon>Pseudomonadati</taxon>
        <taxon>Pseudomonadota</taxon>
        <taxon>Alphaproteobacteria</taxon>
        <taxon>Rhodobacterales</taxon>
        <taxon>Roseobacteraceae</taxon>
        <taxon>Maritimibacter</taxon>
    </lineage>
</organism>
<evidence type="ECO:0000313" key="3">
    <source>
        <dbReference type="Proteomes" id="UP000002931"/>
    </source>
</evidence>
<evidence type="ECO:0000256" key="1">
    <source>
        <dbReference type="SAM" id="MobiDB-lite"/>
    </source>
</evidence>
<name>A3VGI5_9RHOB</name>
<sequence length="22" mass="2665">MEHLRGDRPCRRARLPYEPVGR</sequence>
<dbReference type="EMBL" id="AAMT01000008">
    <property type="protein sequence ID" value="EAQ12390.1"/>
    <property type="molecule type" value="Genomic_DNA"/>
</dbReference>
<keyword evidence="3" id="KW-1185">Reference proteome</keyword>
<gene>
    <name evidence="2" type="ORF">RB2654_13930</name>
</gene>
<reference evidence="2 3" key="1">
    <citation type="journal article" date="2010" name="J. Bacteriol.">
        <title>Genome sequences of Pelagibaca bermudensis HTCC2601T and Maritimibacter alkaliphilus HTCC2654T, the type strains of two marine Roseobacter genera.</title>
        <authorList>
            <person name="Thrash J.C."/>
            <person name="Cho J.C."/>
            <person name="Ferriera S."/>
            <person name="Johnson J."/>
            <person name="Vergin K.L."/>
            <person name="Giovannoni S.J."/>
        </authorList>
    </citation>
    <scope>NUCLEOTIDE SEQUENCE [LARGE SCALE GENOMIC DNA]</scope>
    <source>
        <strain evidence="2 3">HTCC2654</strain>
    </source>
</reference>
<evidence type="ECO:0000313" key="2">
    <source>
        <dbReference type="EMBL" id="EAQ12390.1"/>
    </source>
</evidence>
<dbReference type="AlphaFoldDB" id="A3VGI5"/>
<feature type="compositionally biased region" description="Basic and acidic residues" evidence="1">
    <location>
        <begin position="1"/>
        <end position="10"/>
    </location>
</feature>
<proteinExistence type="predicted"/>
<comment type="caution">
    <text evidence="2">The sequence shown here is derived from an EMBL/GenBank/DDBJ whole genome shotgun (WGS) entry which is preliminary data.</text>
</comment>
<feature type="region of interest" description="Disordered" evidence="1">
    <location>
        <begin position="1"/>
        <end position="22"/>
    </location>
</feature>